<dbReference type="Proteomes" id="UP001557470">
    <property type="component" value="Unassembled WGS sequence"/>
</dbReference>
<feature type="region of interest" description="Disordered" evidence="12">
    <location>
        <begin position="1772"/>
        <end position="1845"/>
    </location>
</feature>
<keyword evidence="4" id="KW-0493">Microtubule</keyword>
<dbReference type="GO" id="GO:0005874">
    <property type="term" value="C:microtubule"/>
    <property type="evidence" value="ECO:0007669"/>
    <property type="project" value="UniProtKB-KW"/>
</dbReference>
<name>A0ABD0WTA0_UMBPY</name>
<evidence type="ECO:0000256" key="3">
    <source>
        <dbReference type="ARBA" id="ARBA00022553"/>
    </source>
</evidence>
<keyword evidence="16" id="KW-1185">Reference proteome</keyword>
<dbReference type="InterPro" id="IPR027417">
    <property type="entry name" value="P-loop_NTPase"/>
</dbReference>
<keyword evidence="9" id="KW-0206">Cytoskeleton</keyword>
<feature type="region of interest" description="Disordered" evidence="12">
    <location>
        <begin position="1897"/>
        <end position="1936"/>
    </location>
</feature>
<comment type="similarity">
    <text evidence="10">Belongs to the TRAFAC class myosin-kinesin ATPase superfamily. Kinesin family.</text>
</comment>
<evidence type="ECO:0000256" key="10">
    <source>
        <dbReference type="PROSITE-ProRule" id="PRU00283"/>
    </source>
</evidence>
<reference evidence="15 16" key="1">
    <citation type="submission" date="2024-06" db="EMBL/GenBank/DDBJ databases">
        <authorList>
            <person name="Pan Q."/>
            <person name="Wen M."/>
            <person name="Jouanno E."/>
            <person name="Zahm M."/>
            <person name="Klopp C."/>
            <person name="Cabau C."/>
            <person name="Louis A."/>
            <person name="Berthelot C."/>
            <person name="Parey E."/>
            <person name="Roest Crollius H."/>
            <person name="Montfort J."/>
            <person name="Robinson-Rechavi M."/>
            <person name="Bouchez O."/>
            <person name="Lampietro C."/>
            <person name="Lopez Roques C."/>
            <person name="Donnadieu C."/>
            <person name="Postlethwait J."/>
            <person name="Bobe J."/>
            <person name="Verreycken H."/>
            <person name="Guiguen Y."/>
        </authorList>
    </citation>
    <scope>NUCLEOTIDE SEQUENCE [LARGE SCALE GENOMIC DNA]</scope>
    <source>
        <strain evidence="15">Up_M1</strain>
        <tissue evidence="15">Testis</tissue>
    </source>
</reference>
<evidence type="ECO:0000256" key="2">
    <source>
        <dbReference type="ARBA" id="ARBA00022490"/>
    </source>
</evidence>
<keyword evidence="13" id="KW-0812">Transmembrane</keyword>
<evidence type="ECO:0000256" key="9">
    <source>
        <dbReference type="ARBA" id="ARBA00023212"/>
    </source>
</evidence>
<dbReference type="GO" id="GO:0003774">
    <property type="term" value="F:cytoskeletal motor activity"/>
    <property type="evidence" value="ECO:0007669"/>
    <property type="project" value="UniProtKB-UniRule"/>
</dbReference>
<dbReference type="GO" id="GO:0005524">
    <property type="term" value="F:ATP binding"/>
    <property type="evidence" value="ECO:0007669"/>
    <property type="project" value="UniProtKB-UniRule"/>
</dbReference>
<comment type="subcellular location">
    <subcellularLocation>
        <location evidence="1">Cytoplasm</location>
        <location evidence="1">Cytoskeleton</location>
        <location evidence="1">Spindle</location>
    </subcellularLocation>
</comment>
<evidence type="ECO:0000256" key="12">
    <source>
        <dbReference type="SAM" id="MobiDB-lite"/>
    </source>
</evidence>
<evidence type="ECO:0000256" key="6">
    <source>
        <dbReference type="ARBA" id="ARBA00022840"/>
    </source>
</evidence>
<gene>
    <name evidence="15" type="ORF">UPYG_G00131980</name>
</gene>
<evidence type="ECO:0000256" key="5">
    <source>
        <dbReference type="ARBA" id="ARBA00022741"/>
    </source>
</evidence>
<feature type="binding site" evidence="10">
    <location>
        <begin position="174"/>
        <end position="181"/>
    </location>
    <ligand>
        <name>ATP</name>
        <dbReference type="ChEBI" id="CHEBI:30616"/>
    </ligand>
</feature>
<comment type="caution">
    <text evidence="15">The sequence shown here is derived from an EMBL/GenBank/DDBJ whole genome shotgun (WGS) entry which is preliminary data.</text>
</comment>
<keyword evidence="3" id="KW-0597">Phosphoprotein</keyword>
<dbReference type="PROSITE" id="PS50067">
    <property type="entry name" value="KINESIN_MOTOR_2"/>
    <property type="match status" value="1"/>
</dbReference>
<feature type="coiled-coil region" evidence="11">
    <location>
        <begin position="1451"/>
        <end position="1506"/>
    </location>
</feature>
<dbReference type="PROSITE" id="PS00411">
    <property type="entry name" value="KINESIN_MOTOR_1"/>
    <property type="match status" value="1"/>
</dbReference>
<protein>
    <recommendedName>
        <fullName evidence="14">Kinesin motor domain-containing protein</fullName>
    </recommendedName>
</protein>
<evidence type="ECO:0000256" key="8">
    <source>
        <dbReference type="ARBA" id="ARBA00023175"/>
    </source>
</evidence>
<feature type="region of interest" description="Disordered" evidence="12">
    <location>
        <begin position="1967"/>
        <end position="2015"/>
    </location>
</feature>
<dbReference type="EMBL" id="JAGEUA010000004">
    <property type="protein sequence ID" value="KAL0983730.1"/>
    <property type="molecule type" value="Genomic_DNA"/>
</dbReference>
<evidence type="ECO:0000313" key="16">
    <source>
        <dbReference type="Proteomes" id="UP001557470"/>
    </source>
</evidence>
<proteinExistence type="inferred from homology"/>
<dbReference type="InterPro" id="IPR047149">
    <property type="entry name" value="KIF11-like"/>
</dbReference>
<evidence type="ECO:0000256" key="1">
    <source>
        <dbReference type="ARBA" id="ARBA00004186"/>
    </source>
</evidence>
<keyword evidence="7 11" id="KW-0175">Coiled coil</keyword>
<evidence type="ECO:0000313" key="15">
    <source>
        <dbReference type="EMBL" id="KAL0983730.1"/>
    </source>
</evidence>
<dbReference type="PANTHER" id="PTHR47970">
    <property type="entry name" value="KINESIN-LIKE PROTEIN KIF11"/>
    <property type="match status" value="1"/>
</dbReference>
<dbReference type="InterPro" id="IPR019821">
    <property type="entry name" value="Kinesin_motor_CS"/>
</dbReference>
<feature type="coiled-coil region" evidence="11">
    <location>
        <begin position="1055"/>
        <end position="1399"/>
    </location>
</feature>
<keyword evidence="13" id="KW-0472">Membrane</keyword>
<dbReference type="Pfam" id="PF00225">
    <property type="entry name" value="Kinesin"/>
    <property type="match status" value="1"/>
</dbReference>
<evidence type="ECO:0000256" key="4">
    <source>
        <dbReference type="ARBA" id="ARBA00022701"/>
    </source>
</evidence>
<keyword evidence="8 10" id="KW-0505">Motor protein</keyword>
<dbReference type="InterPro" id="IPR036961">
    <property type="entry name" value="Kinesin_motor_dom_sf"/>
</dbReference>
<dbReference type="CDD" id="cd21786">
    <property type="entry name" value="RBD_KIF20B"/>
    <property type="match status" value="1"/>
</dbReference>
<accession>A0ABD0WTA0</accession>
<evidence type="ECO:0000259" key="14">
    <source>
        <dbReference type="PROSITE" id="PS50067"/>
    </source>
</evidence>
<keyword evidence="6 10" id="KW-0067">ATP-binding</keyword>
<sequence length="2030" mass="230591">MRPQNNLKEYLKNTRILFRRNFSIINVLGFLYVTMMDSCFHNNLEPVEAVNFDDLKKDLFSEFHSLDTEGICLEEPEHLQVYLRVRPFTSSEHENGESQDCVSIEPPDTVLLKAPRTSLSARLSDKTVPQTALRFRFSRVLGPETSQKEMFDSTVRSLVKEVLEGGNSLVFTYGVTNAGKTFTFLGPEANAGILPRSLNVIFSSIEGRVHNQMTIKPQRCREFTRLTKDQQNEEATSKRNLFRLLKEVDHQKSNLSQASLMGKTTLEGSTLSAGEVPVPEDSISLDVEEHTRFSVWVSFCEIYNENIHDLLEPIPNGALKRTTLRLAQDIKGNSFIKDLKWVQVNHAEEAYRVMKLGKKNQSFASTKLNLLSSRSHSIFSIRILRIEDSRIPRVNCISELLLCDLAGSERCAKTQNKGERLKEAGNINTSLMTLGKCINALRQSQQSKLPQHIPFRESKLTHHLQGFFSGRGKACMIVNINQCASMFDETLNVLKFSAVAQKVVMLTTKTLPPLVTKRSARELSMIINNADLKVPLSQSRRSSLVAWENSLEDVQEDYDDDEEDSMSEESEMDESMNEEDDDKVLIGKETYERQLGQLNELQKLVDKLRSENLVQESRIREEVTKEFSDLFSEMQTDYDGRLEKEKEIAEKRAETRLMILKNLMTKSTGQDDPDGSEQAVDNSLSFGEMFDSVCSDLASIKTVAEAAKTCLVVADPSSETLSSLEERVADLSSLLSQTQDQLSVKVNELGNYCRQAQQLKEQLEEERKTADSLEQKFSHLMEKCHEKDLVISRLQASMDQQAQATLEDKLSLCLKSSCVCARGEKASSRWESRKRAVDVQLDEDVQPPSKKGFHEGYRGEEEMKSLHSELEEVNSSKLVRLEETSTESDRPACRDSNCEMQEGLECCENKSTSKEVRVQVPKADLEVPTLAHKEALCTGEKVRREAAWPDDVEQEIVSVGGESLELTANLEALEGKVSLQTSRADQASGEFRTDENTQIASLKQELTCFKQGVEPYRAVSGVESNIGRLQNSETLEESQKRHQQIQKLTRKLPQQQTLEQELVDLKLKLAQQQILEQELVELKLKLAQQQIVEQELGDLKQKLAQQHFLEQELEELKQKLSQQQILEQELGDLKQKWSQQQILEQELGELKQKLAQQQFLEQELGDLKQKLAQQQILEQELGELKQKLAQQQILEQELGELKQKLSQQQILEQELGELKQKVAQQQFLEQELGDLKQKLSQQQILEQELGELKQKLAQQNQAFDRELDDLRQKLAQQELTVIQLREEMKEAKSKDNHIASERLSSERATAQGLRKLNSDLEAEVATLKETLADLETERTCHSEREAAVTVSLTYKDELMAQTERVAELEKKLSEEEVLMSGLQRSLREAQENREEGEMVAVQVARRREVERRRELLAVAEEAIAQKDAELEKRAQDIIRLKESAKMDSDKVKSLSLDLQRKEDDTSDLKEKLADAKKQIQQVQKEISSMREDNKTLKQKLLDMEKIKKQQHVELANKDRTINLMKTEQSTDSKSDEILKLYQNVCKDLQVKDGVMENMRLALAEQEETQTEQDRALEAKMEEIQALTDEVEKLKGLLLNQEGGKELTDSQSDDSKQEALQAQVALKLCTEKHQTDRKKWLEEKMVLIGQAKEAENKRNQEMRRYADDRERHAKQQSQVDALTAQLSEREQDLEKWRKERDTLVAALEVQLTKLLASSADKDQQIASLRCTAASQPAESALCQVKELQSLLSERDKEILNLREQLRAASLASARGSALPSATHRETATPAEDNCPPTGCEPTLQDGRTLLRRSQKRSSQGSGGYPSVLESSEISMEGGRTSRFPKPELEISFSPLQPNRMLLKRQGEDVVNVKINRSARKRKSAEIDKEEVVNQNVRNTRTRLAPQLAAHQEEQSPARGSKDSGPMMHQGSRSSLRARKDGAMQKIGDFLQSSPTFFGTKAKKIMGLVSGKSPEAPLGSSMSSRPKKPKRTLYRPDISSPMDFPSHTMITPDEKESDHLIIKRKLRTRTAK</sequence>
<dbReference type="Gene3D" id="3.40.850.10">
    <property type="entry name" value="Kinesin motor domain"/>
    <property type="match status" value="1"/>
</dbReference>
<feature type="region of interest" description="Disordered" evidence="12">
    <location>
        <begin position="555"/>
        <end position="580"/>
    </location>
</feature>
<keyword evidence="13" id="KW-1133">Transmembrane helix</keyword>
<keyword evidence="5 10" id="KW-0547">Nucleotide-binding</keyword>
<evidence type="ECO:0000256" key="11">
    <source>
        <dbReference type="SAM" id="Coils"/>
    </source>
</evidence>
<feature type="coiled-coil region" evidence="11">
    <location>
        <begin position="721"/>
        <end position="783"/>
    </location>
</feature>
<dbReference type="PANTHER" id="PTHR47970:SF29">
    <property type="entry name" value="KINESIN FAMILY MEMBER 20B"/>
    <property type="match status" value="1"/>
</dbReference>
<dbReference type="SUPFAM" id="SSF52540">
    <property type="entry name" value="P-loop containing nucleoside triphosphate hydrolases"/>
    <property type="match status" value="1"/>
</dbReference>
<dbReference type="SMART" id="SM00129">
    <property type="entry name" value="KISc"/>
    <property type="match status" value="1"/>
</dbReference>
<organism evidence="15 16">
    <name type="scientific">Umbra pygmaea</name>
    <name type="common">Eastern mudminnow</name>
    <dbReference type="NCBI Taxonomy" id="75934"/>
    <lineage>
        <taxon>Eukaryota</taxon>
        <taxon>Metazoa</taxon>
        <taxon>Chordata</taxon>
        <taxon>Craniata</taxon>
        <taxon>Vertebrata</taxon>
        <taxon>Euteleostomi</taxon>
        <taxon>Actinopterygii</taxon>
        <taxon>Neopterygii</taxon>
        <taxon>Teleostei</taxon>
        <taxon>Protacanthopterygii</taxon>
        <taxon>Esociformes</taxon>
        <taxon>Umbridae</taxon>
        <taxon>Umbra</taxon>
    </lineage>
</organism>
<feature type="compositionally biased region" description="Basic and acidic residues" evidence="12">
    <location>
        <begin position="1909"/>
        <end position="1920"/>
    </location>
</feature>
<dbReference type="InterPro" id="IPR001752">
    <property type="entry name" value="Kinesin_motor_dom"/>
</dbReference>
<evidence type="ECO:0000256" key="7">
    <source>
        <dbReference type="ARBA" id="ARBA00023054"/>
    </source>
</evidence>
<keyword evidence="2" id="KW-0963">Cytoplasm</keyword>
<feature type="transmembrane region" description="Helical" evidence="13">
    <location>
        <begin position="21"/>
        <end position="38"/>
    </location>
</feature>
<feature type="domain" description="Kinesin motor" evidence="14">
    <location>
        <begin position="78"/>
        <end position="503"/>
    </location>
</feature>
<evidence type="ECO:0000256" key="13">
    <source>
        <dbReference type="SAM" id="Phobius"/>
    </source>
</evidence>
<feature type="coiled-coil region" evidence="11">
    <location>
        <begin position="1636"/>
        <end position="1705"/>
    </location>
</feature>
<dbReference type="PRINTS" id="PR00380">
    <property type="entry name" value="KINESINHEAVY"/>
</dbReference>
<dbReference type="GO" id="GO:0005819">
    <property type="term" value="C:spindle"/>
    <property type="evidence" value="ECO:0007669"/>
    <property type="project" value="UniProtKB-SubCell"/>
</dbReference>